<dbReference type="SUPFAM" id="SSF47413">
    <property type="entry name" value="lambda repressor-like DNA-binding domains"/>
    <property type="match status" value="1"/>
</dbReference>
<dbReference type="Pfam" id="PF00356">
    <property type="entry name" value="LacI"/>
    <property type="match status" value="1"/>
</dbReference>
<dbReference type="AlphaFoldDB" id="A0A2T6BFU2"/>
<evidence type="ECO:0000313" key="6">
    <source>
        <dbReference type="Proteomes" id="UP000243978"/>
    </source>
</evidence>
<dbReference type="CDD" id="cd01392">
    <property type="entry name" value="HTH_LacI"/>
    <property type="match status" value="1"/>
</dbReference>
<evidence type="ECO:0000256" key="1">
    <source>
        <dbReference type="ARBA" id="ARBA00023015"/>
    </source>
</evidence>
<dbReference type="GO" id="GO:0003700">
    <property type="term" value="F:DNA-binding transcription factor activity"/>
    <property type="evidence" value="ECO:0007669"/>
    <property type="project" value="TreeGrafter"/>
</dbReference>
<dbReference type="GO" id="GO:0000976">
    <property type="term" value="F:transcription cis-regulatory region binding"/>
    <property type="evidence" value="ECO:0007669"/>
    <property type="project" value="TreeGrafter"/>
</dbReference>
<dbReference type="PANTHER" id="PTHR30146">
    <property type="entry name" value="LACI-RELATED TRANSCRIPTIONAL REPRESSOR"/>
    <property type="match status" value="1"/>
</dbReference>
<sequence>MPRTRKPAKIEDVAEAAGVSIMTVSRAIRGIEGVSEKKRAEVLSIARKMNYTPNSAARSLAVNNSNLVGISLPTFAGEVFADILKGMRGTFESAGYASVIDTTEYDIHAEKAWVERLLSWQPAAVILTGTHHHPQVRERLENARVPVLQVWDHTDDPIDLNVGIDHFEAGRHVGDYLVALGYRRPGFIGAPKSHDMRADARIAGLRAAFDGIASVAVARPALGNAFATGHGGMEQLLAQDGPGIDVVFFLNDHMAFGGMMACEARGVRVPEDMGIVGFNGLDLNSVLPVELTTVATPRKLMGITGARNLLARIHGVEAPRSVALPVKIQPGKTTRAQPPNS</sequence>
<gene>
    <name evidence="5" type="ORF">C8N43_3755</name>
</gene>
<dbReference type="PROSITE" id="PS50932">
    <property type="entry name" value="HTH_LACI_2"/>
    <property type="match status" value="1"/>
</dbReference>
<dbReference type="InterPro" id="IPR000843">
    <property type="entry name" value="HTH_LacI"/>
</dbReference>
<proteinExistence type="predicted"/>
<dbReference type="OrthoDB" id="7170131at2"/>
<dbReference type="Pfam" id="PF00532">
    <property type="entry name" value="Peripla_BP_1"/>
    <property type="match status" value="1"/>
</dbReference>
<dbReference type="InterPro" id="IPR001761">
    <property type="entry name" value="Peripla_BP/Lac1_sug-bd_dom"/>
</dbReference>
<evidence type="ECO:0000313" key="5">
    <source>
        <dbReference type="EMBL" id="PTX54932.1"/>
    </source>
</evidence>
<dbReference type="Gene3D" id="1.10.260.40">
    <property type="entry name" value="lambda repressor-like DNA-binding domains"/>
    <property type="match status" value="1"/>
</dbReference>
<reference evidence="5 6" key="1">
    <citation type="submission" date="2018-04" db="EMBL/GenBank/DDBJ databases">
        <title>Genomic Encyclopedia of Archaeal and Bacterial Type Strains, Phase II (KMG-II): from individual species to whole genera.</title>
        <authorList>
            <person name="Goeker M."/>
        </authorList>
    </citation>
    <scope>NUCLEOTIDE SEQUENCE [LARGE SCALE GENOMIC DNA]</scope>
    <source>
        <strain evidence="5 6">DSM 100977</strain>
    </source>
</reference>
<feature type="domain" description="HTH lacI-type" evidence="4">
    <location>
        <begin position="8"/>
        <end position="62"/>
    </location>
</feature>
<dbReference type="Gene3D" id="3.40.50.2300">
    <property type="match status" value="2"/>
</dbReference>
<dbReference type="InterPro" id="IPR010982">
    <property type="entry name" value="Lambda_DNA-bd_dom_sf"/>
</dbReference>
<keyword evidence="6" id="KW-1185">Reference proteome</keyword>
<dbReference type="EMBL" id="QBKS01000002">
    <property type="protein sequence ID" value="PTX54932.1"/>
    <property type="molecule type" value="Genomic_DNA"/>
</dbReference>
<dbReference type="PROSITE" id="PS00356">
    <property type="entry name" value="HTH_LACI_1"/>
    <property type="match status" value="1"/>
</dbReference>
<evidence type="ECO:0000259" key="4">
    <source>
        <dbReference type="PROSITE" id="PS50932"/>
    </source>
</evidence>
<dbReference type="InterPro" id="IPR028082">
    <property type="entry name" value="Peripla_BP_I"/>
</dbReference>
<evidence type="ECO:0000256" key="3">
    <source>
        <dbReference type="ARBA" id="ARBA00023163"/>
    </source>
</evidence>
<evidence type="ECO:0000256" key="2">
    <source>
        <dbReference type="ARBA" id="ARBA00023125"/>
    </source>
</evidence>
<dbReference type="CDD" id="cd01575">
    <property type="entry name" value="PBP1_GntR"/>
    <property type="match status" value="1"/>
</dbReference>
<dbReference type="SMART" id="SM00354">
    <property type="entry name" value="HTH_LACI"/>
    <property type="match status" value="1"/>
</dbReference>
<name>A0A2T6BFU2_9RHOB</name>
<dbReference type="PANTHER" id="PTHR30146:SF33">
    <property type="entry name" value="TRANSCRIPTIONAL REGULATOR"/>
    <property type="match status" value="1"/>
</dbReference>
<dbReference type="SUPFAM" id="SSF53822">
    <property type="entry name" value="Periplasmic binding protein-like I"/>
    <property type="match status" value="1"/>
</dbReference>
<protein>
    <submittedName>
        <fullName evidence="5">LacI family transcriptional regulator</fullName>
    </submittedName>
</protein>
<accession>A0A2T6BFU2</accession>
<dbReference type="RefSeq" id="WP_107847212.1">
    <property type="nucleotide sequence ID" value="NZ_QBKS01000002.1"/>
</dbReference>
<dbReference type="Proteomes" id="UP000243978">
    <property type="component" value="Unassembled WGS sequence"/>
</dbReference>
<keyword evidence="2" id="KW-0238">DNA-binding</keyword>
<keyword evidence="1" id="KW-0805">Transcription regulation</keyword>
<organism evidence="5 6">
    <name type="scientific">Litoreibacter ponti</name>
    <dbReference type="NCBI Taxonomy" id="1510457"/>
    <lineage>
        <taxon>Bacteria</taxon>
        <taxon>Pseudomonadati</taxon>
        <taxon>Pseudomonadota</taxon>
        <taxon>Alphaproteobacteria</taxon>
        <taxon>Rhodobacterales</taxon>
        <taxon>Roseobacteraceae</taxon>
        <taxon>Litoreibacter</taxon>
    </lineage>
</organism>
<keyword evidence="3" id="KW-0804">Transcription</keyword>
<comment type="caution">
    <text evidence="5">The sequence shown here is derived from an EMBL/GenBank/DDBJ whole genome shotgun (WGS) entry which is preliminary data.</text>
</comment>